<dbReference type="EC" id="1.5.1.5" evidence="4"/>
<feature type="domain" description="Tetrahydrofolate dehydrogenase/cyclohydrolase catalytic" evidence="5">
    <location>
        <begin position="6"/>
        <end position="115"/>
    </location>
</feature>
<dbReference type="GO" id="GO:0006164">
    <property type="term" value="P:purine nucleotide biosynthetic process"/>
    <property type="evidence" value="ECO:0007669"/>
    <property type="project" value="UniProtKB-KW"/>
</dbReference>
<evidence type="ECO:0000256" key="3">
    <source>
        <dbReference type="ARBA" id="ARBA00023167"/>
    </source>
</evidence>
<accession>A0A1F5KU74</accession>
<dbReference type="GO" id="GO:0004487">
    <property type="term" value="F:methylenetetrahydrofolate dehydrogenase (NAD+) activity"/>
    <property type="evidence" value="ECO:0007669"/>
    <property type="project" value="TreeGrafter"/>
</dbReference>
<dbReference type="EMBL" id="MFDM01000003">
    <property type="protein sequence ID" value="OGE44374.1"/>
    <property type="molecule type" value="Genomic_DNA"/>
</dbReference>
<name>A0A1F5KU74_9BACT</name>
<comment type="caution">
    <text evidence="7">The sequence shown here is derived from an EMBL/GenBank/DDBJ whole genome shotgun (WGS) entry which is preliminary data.</text>
</comment>
<dbReference type="GO" id="GO:0009113">
    <property type="term" value="P:purine nucleobase biosynthetic process"/>
    <property type="evidence" value="ECO:0007669"/>
    <property type="project" value="TreeGrafter"/>
</dbReference>
<keyword evidence="4" id="KW-0511">Multifunctional enzyme</keyword>
<keyword evidence="4" id="KW-0028">Amino-acid biosynthesis</keyword>
<dbReference type="EC" id="3.5.4.9" evidence="4"/>
<feature type="binding site" evidence="4">
    <location>
        <position position="226"/>
    </location>
    <ligand>
        <name>NADP(+)</name>
        <dbReference type="ChEBI" id="CHEBI:58349"/>
    </ligand>
</feature>
<dbReference type="InterPro" id="IPR046346">
    <property type="entry name" value="Aminoacid_DH-like_N_sf"/>
</dbReference>
<dbReference type="Gene3D" id="3.40.50.720">
    <property type="entry name" value="NAD(P)-binding Rossmann-like Domain"/>
    <property type="match status" value="1"/>
</dbReference>
<proteinExistence type="inferred from homology"/>
<dbReference type="STRING" id="1797785.A3B45_03815"/>
<keyword evidence="4" id="KW-0560">Oxidoreductase</keyword>
<comment type="caution">
    <text evidence="4">Lacks conserved residue(s) required for the propagation of feature annotation.</text>
</comment>
<comment type="catalytic activity">
    <reaction evidence="4">
        <text>(6R)-5,10-methylene-5,6,7,8-tetrahydrofolate + NADP(+) = (6R)-5,10-methenyltetrahydrofolate + NADPH</text>
        <dbReference type="Rhea" id="RHEA:22812"/>
        <dbReference type="ChEBI" id="CHEBI:15636"/>
        <dbReference type="ChEBI" id="CHEBI:57455"/>
        <dbReference type="ChEBI" id="CHEBI:57783"/>
        <dbReference type="ChEBI" id="CHEBI:58349"/>
        <dbReference type="EC" id="1.5.1.5"/>
    </reaction>
</comment>
<evidence type="ECO:0000313" key="7">
    <source>
        <dbReference type="EMBL" id="OGE44374.1"/>
    </source>
</evidence>
<comment type="similarity">
    <text evidence="4">Belongs to the tetrahydrofolate dehydrogenase/cyclohydrolase family.</text>
</comment>
<dbReference type="InterPro" id="IPR036291">
    <property type="entry name" value="NAD(P)-bd_dom_sf"/>
</dbReference>
<evidence type="ECO:0000256" key="4">
    <source>
        <dbReference type="HAMAP-Rule" id="MF_01576"/>
    </source>
</evidence>
<dbReference type="InterPro" id="IPR000672">
    <property type="entry name" value="THF_DH/CycHdrlase"/>
</dbReference>
<sequence length="281" mass="30389">MTVKVSGKLVAEEILQNLQKEIEEKNLKPGLAIILAGDNPASRVYVNNKVKTAQSIGIQANLYEFSPNELDKCLETLNQLNNDNNVHGIIIQYPLYQGWDFDEISSKVPIAKDVDGFLENSPFRGATALAVWEMIGAFAKHEGFFSTEDFLQSKKIVVLGKGRTAGGPTIKMLKGKGLEVTVIDSKTENPDEITKNADVIISATGKKNIINGSNIKKGSYVIGVGVGKEIIDGQPKIYGDIKEEEVAKTAKLYCPTIGGIGPLTIACLLRNVVESAHGFNG</sequence>
<dbReference type="InterPro" id="IPR020631">
    <property type="entry name" value="THF_DH/CycHdrlase_NAD-bd_dom"/>
</dbReference>
<dbReference type="Pfam" id="PF02882">
    <property type="entry name" value="THF_DHG_CYH_C"/>
    <property type="match status" value="1"/>
</dbReference>
<evidence type="ECO:0000259" key="6">
    <source>
        <dbReference type="Pfam" id="PF02882"/>
    </source>
</evidence>
<dbReference type="AlphaFoldDB" id="A0A1F5KU74"/>
<reference evidence="7 8" key="1">
    <citation type="journal article" date="2016" name="Nat. Commun.">
        <title>Thousands of microbial genomes shed light on interconnected biogeochemical processes in an aquifer system.</title>
        <authorList>
            <person name="Anantharaman K."/>
            <person name="Brown C.T."/>
            <person name="Hug L.A."/>
            <person name="Sharon I."/>
            <person name="Castelle C.J."/>
            <person name="Probst A.J."/>
            <person name="Thomas B.C."/>
            <person name="Singh A."/>
            <person name="Wilkins M.J."/>
            <person name="Karaoz U."/>
            <person name="Brodie E.L."/>
            <person name="Williams K.H."/>
            <person name="Hubbard S.S."/>
            <person name="Banfield J.F."/>
        </authorList>
    </citation>
    <scope>NUCLEOTIDE SEQUENCE [LARGE SCALE GENOMIC DNA]</scope>
</reference>
<dbReference type="GO" id="GO:0004477">
    <property type="term" value="F:methenyltetrahydrofolate cyclohydrolase activity"/>
    <property type="evidence" value="ECO:0007669"/>
    <property type="project" value="UniProtKB-UniRule"/>
</dbReference>
<dbReference type="GO" id="GO:0004488">
    <property type="term" value="F:methylenetetrahydrofolate dehydrogenase (NADP+) activity"/>
    <property type="evidence" value="ECO:0007669"/>
    <property type="project" value="UniProtKB-UniRule"/>
</dbReference>
<keyword evidence="2 4" id="KW-0658">Purine biosynthesis</keyword>
<comment type="catalytic activity">
    <reaction evidence="4">
        <text>(6R)-5,10-methenyltetrahydrofolate + H2O = (6R)-10-formyltetrahydrofolate + H(+)</text>
        <dbReference type="Rhea" id="RHEA:23700"/>
        <dbReference type="ChEBI" id="CHEBI:15377"/>
        <dbReference type="ChEBI" id="CHEBI:15378"/>
        <dbReference type="ChEBI" id="CHEBI:57455"/>
        <dbReference type="ChEBI" id="CHEBI:195366"/>
        <dbReference type="EC" id="3.5.4.9"/>
    </reaction>
</comment>
<dbReference type="Proteomes" id="UP000178565">
    <property type="component" value="Unassembled WGS sequence"/>
</dbReference>
<dbReference type="SUPFAM" id="SSF51735">
    <property type="entry name" value="NAD(P)-binding Rossmann-fold domains"/>
    <property type="match status" value="1"/>
</dbReference>
<dbReference type="GO" id="GO:0009086">
    <property type="term" value="P:methionine biosynthetic process"/>
    <property type="evidence" value="ECO:0007669"/>
    <property type="project" value="UniProtKB-KW"/>
</dbReference>
<dbReference type="GO" id="GO:0035999">
    <property type="term" value="P:tetrahydrofolate interconversion"/>
    <property type="evidence" value="ECO:0007669"/>
    <property type="project" value="UniProtKB-UniRule"/>
</dbReference>
<protein>
    <recommendedName>
        <fullName evidence="4">Bifunctional protein FolD</fullName>
    </recommendedName>
    <domain>
        <recommendedName>
            <fullName evidence="4">Methylenetetrahydrofolate dehydrogenase</fullName>
            <ecNumber evidence="4">1.5.1.5</ecNumber>
        </recommendedName>
    </domain>
    <domain>
        <recommendedName>
            <fullName evidence="4">Methenyltetrahydrofolate cyclohydrolase</fullName>
            <ecNumber evidence="4">3.5.4.9</ecNumber>
        </recommendedName>
    </domain>
</protein>
<comment type="subunit">
    <text evidence="4">Homodimer.</text>
</comment>
<feature type="domain" description="Tetrahydrofolate dehydrogenase/cyclohydrolase NAD(P)-binding" evidence="6">
    <location>
        <begin position="151"/>
        <end position="276"/>
    </location>
</feature>
<gene>
    <name evidence="4" type="primary">folD</name>
    <name evidence="7" type="ORF">A3B45_03815</name>
</gene>
<dbReference type="PANTHER" id="PTHR48099">
    <property type="entry name" value="C-1-TETRAHYDROFOLATE SYNTHASE, CYTOPLASMIC-RELATED"/>
    <property type="match status" value="1"/>
</dbReference>
<dbReference type="Pfam" id="PF00763">
    <property type="entry name" value="THF_DHG_CYH"/>
    <property type="match status" value="1"/>
</dbReference>
<keyword evidence="4" id="KW-0368">Histidine biosynthesis</keyword>
<dbReference type="GO" id="GO:0005829">
    <property type="term" value="C:cytosol"/>
    <property type="evidence" value="ECO:0007669"/>
    <property type="project" value="TreeGrafter"/>
</dbReference>
<dbReference type="UniPathway" id="UPA00193"/>
<feature type="binding site" evidence="4">
    <location>
        <begin position="160"/>
        <end position="162"/>
    </location>
    <ligand>
        <name>NADP(+)</name>
        <dbReference type="ChEBI" id="CHEBI:58349"/>
    </ligand>
</feature>
<keyword evidence="1 4" id="KW-0554">One-carbon metabolism</keyword>
<evidence type="ECO:0000256" key="2">
    <source>
        <dbReference type="ARBA" id="ARBA00022755"/>
    </source>
</evidence>
<dbReference type="SUPFAM" id="SSF53223">
    <property type="entry name" value="Aminoacid dehydrogenase-like, N-terminal domain"/>
    <property type="match status" value="1"/>
</dbReference>
<evidence type="ECO:0000313" key="8">
    <source>
        <dbReference type="Proteomes" id="UP000178565"/>
    </source>
</evidence>
<dbReference type="PRINTS" id="PR00085">
    <property type="entry name" value="THFDHDRGNASE"/>
</dbReference>
<comment type="pathway">
    <text evidence="4">One-carbon metabolism; tetrahydrofolate interconversion.</text>
</comment>
<organism evidence="7 8">
    <name type="scientific">Candidatus Daviesbacteria bacterium RIFCSPLOWO2_01_FULL_39_12</name>
    <dbReference type="NCBI Taxonomy" id="1797785"/>
    <lineage>
        <taxon>Bacteria</taxon>
        <taxon>Candidatus Daviesiibacteriota</taxon>
    </lineage>
</organism>
<dbReference type="HAMAP" id="MF_01576">
    <property type="entry name" value="THF_DHG_CYH"/>
    <property type="match status" value="1"/>
</dbReference>
<comment type="function">
    <text evidence="4">Catalyzes the oxidation of 5,10-methylenetetrahydrofolate to 5,10-methenyltetrahydrofolate and then the hydrolysis of 5,10-methenyltetrahydrofolate to 10-formyltetrahydrofolate.</text>
</comment>
<keyword evidence="4" id="KW-0378">Hydrolase</keyword>
<dbReference type="GO" id="GO:0000105">
    <property type="term" value="P:L-histidine biosynthetic process"/>
    <property type="evidence" value="ECO:0007669"/>
    <property type="project" value="UniProtKB-KW"/>
</dbReference>
<dbReference type="Gene3D" id="3.40.50.10860">
    <property type="entry name" value="Leucine Dehydrogenase, chain A, domain 1"/>
    <property type="match status" value="1"/>
</dbReference>
<evidence type="ECO:0000256" key="1">
    <source>
        <dbReference type="ARBA" id="ARBA00022563"/>
    </source>
</evidence>
<evidence type="ECO:0000259" key="5">
    <source>
        <dbReference type="Pfam" id="PF00763"/>
    </source>
</evidence>
<dbReference type="PANTHER" id="PTHR48099:SF3">
    <property type="entry name" value="METHYLENETETRAHYDROFOLATE DEHYDROGENASE [NAD(+)]"/>
    <property type="match status" value="1"/>
</dbReference>
<dbReference type="InterPro" id="IPR020630">
    <property type="entry name" value="THF_DH/CycHdrlase_cat_dom"/>
</dbReference>
<keyword evidence="4" id="KW-0521">NADP</keyword>
<keyword evidence="3 4" id="KW-0486">Methionine biosynthesis</keyword>